<evidence type="ECO:0000256" key="4">
    <source>
        <dbReference type="SAM" id="MobiDB-lite"/>
    </source>
</evidence>
<reference evidence="7" key="2">
    <citation type="submission" date="2021-04" db="EMBL/GenBank/DDBJ databases">
        <authorList>
            <person name="Liu J."/>
        </authorList>
    </citation>
    <scope>NUCLEOTIDE SEQUENCE</scope>
    <source>
        <strain evidence="7">BAD-6</strain>
    </source>
</reference>
<evidence type="ECO:0000256" key="1">
    <source>
        <dbReference type="ARBA" id="ARBA00004196"/>
    </source>
</evidence>
<evidence type="ECO:0000256" key="5">
    <source>
        <dbReference type="SAM" id="SignalP"/>
    </source>
</evidence>
<dbReference type="SUPFAM" id="SSF53822">
    <property type="entry name" value="Periplasmic binding protein-like I"/>
    <property type="match status" value="1"/>
</dbReference>
<comment type="caution">
    <text evidence="7">The sequence shown here is derived from an EMBL/GenBank/DDBJ whole genome shotgun (WGS) entry which is preliminary data.</text>
</comment>
<dbReference type="InterPro" id="IPR028082">
    <property type="entry name" value="Peripla_BP_I"/>
</dbReference>
<dbReference type="PANTHER" id="PTHR46847">
    <property type="entry name" value="D-ALLOSE-BINDING PERIPLASMIC PROTEIN-RELATED"/>
    <property type="match status" value="1"/>
</dbReference>
<feature type="chain" id="PRO_5039674122" evidence="5">
    <location>
        <begin position="25"/>
        <end position="362"/>
    </location>
</feature>
<keyword evidence="3 5" id="KW-0732">Signal</keyword>
<evidence type="ECO:0000256" key="2">
    <source>
        <dbReference type="ARBA" id="ARBA00007639"/>
    </source>
</evidence>
<dbReference type="GO" id="GO:0030313">
    <property type="term" value="C:cell envelope"/>
    <property type="evidence" value="ECO:0007669"/>
    <property type="project" value="UniProtKB-SubCell"/>
</dbReference>
<reference evidence="7" key="1">
    <citation type="submission" date="2021-04" db="EMBL/GenBank/DDBJ databases">
        <title>Sinoanaerobacter chloroacetimidivorans sp. nov., an obligate anaerobic bacterium isolated from anaerobic sludge.</title>
        <authorList>
            <person name="Bao Y."/>
        </authorList>
    </citation>
    <scope>NUCLEOTIDE SEQUENCE</scope>
    <source>
        <strain evidence="7">BAD-6</strain>
    </source>
</reference>
<feature type="region of interest" description="Disordered" evidence="4">
    <location>
        <begin position="28"/>
        <end position="48"/>
    </location>
</feature>
<evidence type="ECO:0000313" key="8">
    <source>
        <dbReference type="Proteomes" id="UP000675664"/>
    </source>
</evidence>
<dbReference type="GO" id="GO:0030246">
    <property type="term" value="F:carbohydrate binding"/>
    <property type="evidence" value="ECO:0007669"/>
    <property type="project" value="UniProtKB-ARBA"/>
</dbReference>
<dbReference type="RefSeq" id="WP_227019392.1">
    <property type="nucleotide sequence ID" value="NZ_JAGSND010000011.1"/>
</dbReference>
<dbReference type="AlphaFoldDB" id="A0A8J8B4E3"/>
<evidence type="ECO:0000259" key="6">
    <source>
        <dbReference type="Pfam" id="PF13407"/>
    </source>
</evidence>
<accession>A0A8J8B4E3</accession>
<feature type="compositionally biased region" description="Polar residues" evidence="4">
    <location>
        <begin position="34"/>
        <end position="44"/>
    </location>
</feature>
<name>A0A8J8B4E3_9FIRM</name>
<dbReference type="Gene3D" id="3.40.50.2300">
    <property type="match status" value="2"/>
</dbReference>
<dbReference type="PROSITE" id="PS51257">
    <property type="entry name" value="PROKAR_LIPOPROTEIN"/>
    <property type="match status" value="1"/>
</dbReference>
<comment type="subcellular location">
    <subcellularLocation>
        <location evidence="1">Cell envelope</location>
    </subcellularLocation>
</comment>
<keyword evidence="8" id="KW-1185">Reference proteome</keyword>
<evidence type="ECO:0000256" key="3">
    <source>
        <dbReference type="ARBA" id="ARBA00022729"/>
    </source>
</evidence>
<dbReference type="EMBL" id="JAGSND010000011">
    <property type="protein sequence ID" value="MBR0599260.1"/>
    <property type="molecule type" value="Genomic_DNA"/>
</dbReference>
<organism evidence="7 8">
    <name type="scientific">Sinanaerobacter chloroacetimidivorans</name>
    <dbReference type="NCBI Taxonomy" id="2818044"/>
    <lineage>
        <taxon>Bacteria</taxon>
        <taxon>Bacillati</taxon>
        <taxon>Bacillota</taxon>
        <taxon>Clostridia</taxon>
        <taxon>Peptostreptococcales</taxon>
        <taxon>Anaerovoracaceae</taxon>
        <taxon>Sinanaerobacter</taxon>
    </lineage>
</organism>
<proteinExistence type="inferred from homology"/>
<protein>
    <submittedName>
        <fullName evidence="7">Substrate-binding domain-containing protein</fullName>
    </submittedName>
</protein>
<feature type="domain" description="Periplasmic binding protein" evidence="6">
    <location>
        <begin position="47"/>
        <end position="306"/>
    </location>
</feature>
<dbReference type="Proteomes" id="UP000675664">
    <property type="component" value="Unassembled WGS sequence"/>
</dbReference>
<sequence>MKRKGTKLIALALVVLLMSMTLLAGCGSSKTDESNGQGDVSNDLPTVGISTGSSGTSWRNIMIDALDEVGKEYLDAGKIANYKIVNNVNNGDATEQANIIRDFISEGVDIILVNPNSPDALNGVIKEAQDAGILVLAFDATVTAPDVVNVTLDHYVWNVKNVDFICKTVGKGTVIQVYGLDGHPANNERIKATEDVLKKYPDIKMIASTSGGWDQTKAKEVTTQIIGSGQQIDGAITQDSMGFGVLSAFQDAGKLPKVMFGDPGTAFFKEWKKLRDAGADFKACAQPNPPGIGGTGFRIALNLYNGMEFKDDVLKDGTYYYEVSSFYTDENFDEAWEMLKDKPDDYLLSEIMPQDKVDELFK</sequence>
<feature type="signal peptide" evidence="5">
    <location>
        <begin position="1"/>
        <end position="24"/>
    </location>
</feature>
<evidence type="ECO:0000313" key="7">
    <source>
        <dbReference type="EMBL" id="MBR0599260.1"/>
    </source>
</evidence>
<dbReference type="InterPro" id="IPR025997">
    <property type="entry name" value="SBP_2_dom"/>
</dbReference>
<dbReference type="PANTHER" id="PTHR46847:SF1">
    <property type="entry name" value="D-ALLOSE-BINDING PERIPLASMIC PROTEIN-RELATED"/>
    <property type="match status" value="1"/>
</dbReference>
<comment type="similarity">
    <text evidence="2">Belongs to the bacterial solute-binding protein 2 family.</text>
</comment>
<gene>
    <name evidence="7" type="ORF">KCX82_15330</name>
</gene>
<dbReference type="Pfam" id="PF13407">
    <property type="entry name" value="Peripla_BP_4"/>
    <property type="match status" value="1"/>
</dbReference>